<name>A0ABZ0CPG9_9BURK</name>
<evidence type="ECO:0008006" key="3">
    <source>
        <dbReference type="Google" id="ProtNLM"/>
    </source>
</evidence>
<reference evidence="1 2" key="1">
    <citation type="submission" date="2023-10" db="EMBL/GenBank/DDBJ databases">
        <title>Bacteria for the degradation of biodegradable plastic PBAT(Polybutylene adipate terephthalate).</title>
        <authorList>
            <person name="Weon H.-Y."/>
            <person name="Yeon J."/>
        </authorList>
    </citation>
    <scope>NUCLEOTIDE SEQUENCE [LARGE SCALE GENOMIC DNA]</scope>
    <source>
        <strain evidence="1 2">SBD 7-3</strain>
    </source>
</reference>
<keyword evidence="2" id="KW-1185">Reference proteome</keyword>
<evidence type="ECO:0000313" key="1">
    <source>
        <dbReference type="EMBL" id="WOB06880.1"/>
    </source>
</evidence>
<sequence length="237" mass="26534">MDTAPAEPYVAFLKESSTFHNAIVYLLAAHLSAIRKTDAEVAEVHDRLSSSVAPVYNDPRSYFVARLFIAHIAAFEVFLQDTISAVIQKHPKKVGDVEFRLADILDSPTTTELVQRATDAHLNKLMYKKPNEYLKEVCALLSIEREPLDDDWKILVEAKARRDLGVHNSWKCNGIYLRKLHEAGIASSLAIGDSAVPQEKAYLYHVTDALERLSKMITLSVLEKHWPALAPVVKSDA</sequence>
<proteinExistence type="predicted"/>
<dbReference type="EMBL" id="CP136336">
    <property type="protein sequence ID" value="WOB06880.1"/>
    <property type="molecule type" value="Genomic_DNA"/>
</dbReference>
<dbReference type="RefSeq" id="WP_316699525.1">
    <property type="nucleotide sequence ID" value="NZ_CP136336.1"/>
</dbReference>
<organism evidence="1 2">
    <name type="scientific">Piscinibacter gummiphilus</name>
    <dbReference type="NCBI Taxonomy" id="946333"/>
    <lineage>
        <taxon>Bacteria</taxon>
        <taxon>Pseudomonadati</taxon>
        <taxon>Pseudomonadota</taxon>
        <taxon>Betaproteobacteria</taxon>
        <taxon>Burkholderiales</taxon>
        <taxon>Sphaerotilaceae</taxon>
        <taxon>Piscinibacter</taxon>
    </lineage>
</organism>
<protein>
    <recommendedName>
        <fullName evidence="3">RiboL-PSP-HEPN domain-containing protein</fullName>
    </recommendedName>
</protein>
<gene>
    <name evidence="1" type="ORF">RXV79_18380</name>
</gene>
<evidence type="ECO:0000313" key="2">
    <source>
        <dbReference type="Proteomes" id="UP001303946"/>
    </source>
</evidence>
<accession>A0ABZ0CPG9</accession>
<dbReference type="Proteomes" id="UP001303946">
    <property type="component" value="Chromosome"/>
</dbReference>